<dbReference type="PANTHER" id="PTHR34929:SF1">
    <property type="entry name" value="INAF MOTIF CONTAINING 2"/>
    <property type="match status" value="1"/>
</dbReference>
<keyword evidence="2" id="KW-0812">Transmembrane</keyword>
<dbReference type="PANTHER" id="PTHR34929">
    <property type="entry name" value="ZGC:153157"/>
    <property type="match status" value="1"/>
</dbReference>
<comment type="caution">
    <text evidence="3">The sequence shown here is derived from an EMBL/GenBank/DDBJ whole genome shotgun (WGS) entry which is preliminary data.</text>
</comment>
<dbReference type="EMBL" id="QKKF02004189">
    <property type="protein sequence ID" value="RZF47484.1"/>
    <property type="molecule type" value="Genomic_DNA"/>
</dbReference>
<name>A0A482XPF3_LAOST</name>
<evidence type="ECO:0000313" key="4">
    <source>
        <dbReference type="Proteomes" id="UP000291343"/>
    </source>
</evidence>
<sequence length="133" mass="14683">MSQKAVSGGEPVSSVRLAGDNTKDRMYEPKPNQKAMRVLTVIAYVFSVSLAAITLSLYYVFLWKPAASSRVATYNTSASASTSNNCGQYHTVAQRSAETPRVLPIQESFMQETTTELPFNFSSQVNSSDFFDY</sequence>
<feature type="region of interest" description="Disordered" evidence="1">
    <location>
        <begin position="1"/>
        <end position="28"/>
    </location>
</feature>
<dbReference type="InParanoid" id="A0A482XPF3"/>
<evidence type="ECO:0000256" key="2">
    <source>
        <dbReference type="SAM" id="Phobius"/>
    </source>
</evidence>
<dbReference type="AlphaFoldDB" id="A0A482XPF3"/>
<evidence type="ECO:0000256" key="1">
    <source>
        <dbReference type="SAM" id="MobiDB-lite"/>
    </source>
</evidence>
<organism evidence="3 4">
    <name type="scientific">Laodelphax striatellus</name>
    <name type="common">Small brown planthopper</name>
    <name type="synonym">Delphax striatella</name>
    <dbReference type="NCBI Taxonomy" id="195883"/>
    <lineage>
        <taxon>Eukaryota</taxon>
        <taxon>Metazoa</taxon>
        <taxon>Ecdysozoa</taxon>
        <taxon>Arthropoda</taxon>
        <taxon>Hexapoda</taxon>
        <taxon>Insecta</taxon>
        <taxon>Pterygota</taxon>
        <taxon>Neoptera</taxon>
        <taxon>Paraneoptera</taxon>
        <taxon>Hemiptera</taxon>
        <taxon>Auchenorrhyncha</taxon>
        <taxon>Fulgoroidea</taxon>
        <taxon>Delphacidae</taxon>
        <taxon>Criomorphinae</taxon>
        <taxon>Laodelphax</taxon>
    </lineage>
</organism>
<proteinExistence type="predicted"/>
<feature type="transmembrane region" description="Helical" evidence="2">
    <location>
        <begin position="41"/>
        <end position="61"/>
    </location>
</feature>
<protein>
    <recommendedName>
        <fullName evidence="5">InaF motif containing 2</fullName>
    </recommendedName>
</protein>
<gene>
    <name evidence="3" type="ORF">LSTR_LSTR007411</name>
</gene>
<keyword evidence="2" id="KW-1133">Transmembrane helix</keyword>
<dbReference type="InterPro" id="IPR029162">
    <property type="entry name" value="InaF-motif"/>
</dbReference>
<evidence type="ECO:0000313" key="3">
    <source>
        <dbReference type="EMBL" id="RZF47484.1"/>
    </source>
</evidence>
<dbReference type="OrthoDB" id="8113027at2759"/>
<keyword evidence="4" id="KW-1185">Reference proteome</keyword>
<dbReference type="Proteomes" id="UP000291343">
    <property type="component" value="Unassembled WGS sequence"/>
</dbReference>
<accession>A0A482XPF3</accession>
<reference evidence="3 4" key="1">
    <citation type="journal article" date="2017" name="Gigascience">
        <title>Genome sequence of the small brown planthopper, Laodelphax striatellus.</title>
        <authorList>
            <person name="Zhu J."/>
            <person name="Jiang F."/>
            <person name="Wang X."/>
            <person name="Yang P."/>
            <person name="Bao Y."/>
            <person name="Zhao W."/>
            <person name="Wang W."/>
            <person name="Lu H."/>
            <person name="Wang Q."/>
            <person name="Cui N."/>
            <person name="Li J."/>
            <person name="Chen X."/>
            <person name="Luo L."/>
            <person name="Yu J."/>
            <person name="Kang L."/>
            <person name="Cui F."/>
        </authorList>
    </citation>
    <scope>NUCLEOTIDE SEQUENCE [LARGE SCALE GENOMIC DNA]</scope>
    <source>
        <strain evidence="3">Lst14</strain>
    </source>
</reference>
<dbReference type="Pfam" id="PF15018">
    <property type="entry name" value="InaF-motif"/>
    <property type="match status" value="1"/>
</dbReference>
<evidence type="ECO:0008006" key="5">
    <source>
        <dbReference type="Google" id="ProtNLM"/>
    </source>
</evidence>
<keyword evidence="2" id="KW-0472">Membrane</keyword>